<evidence type="ECO:0000313" key="2">
    <source>
        <dbReference type="Proteomes" id="UP001528850"/>
    </source>
</evidence>
<name>A0ABT6BCP8_9GAMM</name>
<protein>
    <submittedName>
        <fullName evidence="1">Uncharacterized protein</fullName>
    </submittedName>
</protein>
<evidence type="ECO:0000313" key="1">
    <source>
        <dbReference type="EMBL" id="MDF4025739.1"/>
    </source>
</evidence>
<reference evidence="1 2" key="1">
    <citation type="journal article" date="2024" name="Curr. Microbiol.">
        <title>Luteibacter sahnii sp. nov., A Novel Yellow-Colored Xanthomonadin Pigment Producing Probiotic Bacterium from Healthy Rice Seed Microbiome.</title>
        <authorList>
            <person name="Jaiswal G."/>
            <person name="Rana R."/>
            <person name="Nayak P.K."/>
            <person name="Chouhan R."/>
            <person name="Gandhi S.G."/>
            <person name="Patel H.K."/>
            <person name="Patil P.B."/>
        </authorList>
    </citation>
    <scope>NUCLEOTIDE SEQUENCE [LARGE SCALE GENOMIC DNA]</scope>
    <source>
        <strain evidence="1 2">PPL201</strain>
    </source>
</reference>
<keyword evidence="2" id="KW-1185">Reference proteome</keyword>
<accession>A0ABT6BCP8</accession>
<organism evidence="1 2">
    <name type="scientific">Luteibacter sahnii</name>
    <dbReference type="NCBI Taxonomy" id="3021977"/>
    <lineage>
        <taxon>Bacteria</taxon>
        <taxon>Pseudomonadati</taxon>
        <taxon>Pseudomonadota</taxon>
        <taxon>Gammaproteobacteria</taxon>
        <taxon>Lysobacterales</taxon>
        <taxon>Rhodanobacteraceae</taxon>
        <taxon>Luteibacter</taxon>
    </lineage>
</organism>
<dbReference type="Proteomes" id="UP001528850">
    <property type="component" value="Unassembled WGS sequence"/>
</dbReference>
<feature type="non-terminal residue" evidence="1">
    <location>
        <position position="84"/>
    </location>
</feature>
<comment type="caution">
    <text evidence="1">The sequence shown here is derived from an EMBL/GenBank/DDBJ whole genome shotgun (WGS) entry which is preliminary data.</text>
</comment>
<dbReference type="EMBL" id="JARJJS010000003">
    <property type="protein sequence ID" value="MDF4025739.1"/>
    <property type="molecule type" value="Genomic_DNA"/>
</dbReference>
<sequence>MLKLPMHDGKRHRPSPVDVQHPAVALDAGTRVVEFPGEKPGQGRPPASQPSPHVDVIRFLPGGISDLFVECSQAAETLVEHPGR</sequence>
<gene>
    <name evidence="1" type="ORF">P3W24_12250</name>
</gene>
<proteinExistence type="predicted"/>